<protein>
    <submittedName>
        <fullName evidence="1">DUF2612 domain-containing protein</fullName>
    </submittedName>
</protein>
<dbReference type="EMBL" id="VTPS01000001">
    <property type="protein sequence ID" value="TZE83528.1"/>
    <property type="molecule type" value="Genomic_DNA"/>
</dbReference>
<name>A0A5D8QJQ7_9THEO</name>
<reference evidence="1 2" key="1">
    <citation type="submission" date="2019-08" db="EMBL/GenBank/DDBJ databases">
        <title>Calorimonas adulescens gen. nov., sp. nov., an anaerobic thermophilic bacterium from Sakhalin hot spring.</title>
        <authorList>
            <person name="Khomyakova M.A."/>
            <person name="Merkel A.Y."/>
            <person name="Novikov A."/>
            <person name="Bonch-Osmolovskaya E.A."/>
            <person name="Slobodkin A.I."/>
        </authorList>
    </citation>
    <scope>NUCLEOTIDE SEQUENCE [LARGE SCALE GENOMIC DNA]</scope>
    <source>
        <strain evidence="1 2">A05MB</strain>
    </source>
</reference>
<gene>
    <name evidence="1" type="ORF">FWJ32_01205</name>
</gene>
<keyword evidence="2" id="KW-1185">Reference proteome</keyword>
<sequence>MERLDSLLADFPEQFRNKHNIEVLANALDHQLQEVLDMFNQLRTERTLDKAVGKQLDGVGDIVVLSRKEAGLLSGKEIYYPVIDDERYRRFLKYKAFRNVTNGTYYDIMEAMKNVWGVDDIYYSEEPSQPATIILTMPTIGPGGEPIVLGEVPAIKPGGVGIRYMYQIKAEVQVGKNIASFITNVPFCGTIFCGTYPNVATLGAILEKDVSVGSSIADFIYEPTECGTYPDIATIGVILTKDIDVDGAIENFLYQPMNCGDEVCGTYPYLSTVGTNIEKQVDVDGGVLEYFFQPTYCGTAYCGE</sequence>
<dbReference type="Proteomes" id="UP000322976">
    <property type="component" value="Unassembled WGS sequence"/>
</dbReference>
<accession>A0A5D8QJQ7</accession>
<evidence type="ECO:0000313" key="1">
    <source>
        <dbReference type="EMBL" id="TZE83528.1"/>
    </source>
</evidence>
<proteinExistence type="predicted"/>
<dbReference type="RefSeq" id="WP_149544146.1">
    <property type="nucleotide sequence ID" value="NZ_VTPS01000001.1"/>
</dbReference>
<organism evidence="1 2">
    <name type="scientific">Calorimonas adulescens</name>
    <dbReference type="NCBI Taxonomy" id="2606906"/>
    <lineage>
        <taxon>Bacteria</taxon>
        <taxon>Bacillati</taxon>
        <taxon>Bacillota</taxon>
        <taxon>Clostridia</taxon>
        <taxon>Thermoanaerobacterales</taxon>
        <taxon>Thermoanaerobacteraceae</taxon>
        <taxon>Calorimonas</taxon>
    </lineage>
</organism>
<dbReference type="AlphaFoldDB" id="A0A5D8QJQ7"/>
<comment type="caution">
    <text evidence="1">The sequence shown here is derived from an EMBL/GenBank/DDBJ whole genome shotgun (WGS) entry which is preliminary data.</text>
</comment>
<evidence type="ECO:0000313" key="2">
    <source>
        <dbReference type="Proteomes" id="UP000322976"/>
    </source>
</evidence>